<name>A0A2N5IWV7_9BIFI</name>
<comment type="caution">
    <text evidence="2">The sequence shown here is derived from an EMBL/GenBank/DDBJ whole genome shotgun (WGS) entry which is preliminary data.</text>
</comment>
<sequence length="152" mass="16784">MNMSETGAGKTPRSKSSDYVRMRFFGAAFTLAVCGVTAIVCGAIRYDWHDRQFRIIALPAALALLVAVVFTIRGSMYLRRESAQSPTAGYASRTSHAHAQILSIIGINLWGVLLIVSTVFLIRPLQYVTWGAALAILLYLLAMPVLRLLFHR</sequence>
<keyword evidence="1" id="KW-0472">Membrane</keyword>
<evidence type="ECO:0000256" key="1">
    <source>
        <dbReference type="SAM" id="Phobius"/>
    </source>
</evidence>
<keyword evidence="1" id="KW-1133">Transmembrane helix</keyword>
<reference evidence="2 3" key="1">
    <citation type="submission" date="2017-07" db="EMBL/GenBank/DDBJ databases">
        <title>Bifidobacterium novel species.</title>
        <authorList>
            <person name="Lugli G.A."/>
            <person name="Milani C."/>
            <person name="Duranti S."/>
            <person name="Mangifesta M."/>
        </authorList>
    </citation>
    <scope>NUCLEOTIDE SEQUENCE [LARGE SCALE GENOMIC DNA]</scope>
    <source>
        <strain evidence="2 3">77</strain>
    </source>
</reference>
<protein>
    <submittedName>
        <fullName evidence="2">Uncharacterized protein</fullName>
    </submittedName>
</protein>
<dbReference type="Proteomes" id="UP000235034">
    <property type="component" value="Unassembled WGS sequence"/>
</dbReference>
<accession>A0A2N5IWV7</accession>
<feature type="transmembrane region" description="Helical" evidence="1">
    <location>
        <begin position="101"/>
        <end position="122"/>
    </location>
</feature>
<dbReference type="EMBL" id="NMWT01000028">
    <property type="protein sequence ID" value="PLS26431.1"/>
    <property type="molecule type" value="Genomic_DNA"/>
</dbReference>
<dbReference type="AlphaFoldDB" id="A0A2N5IWV7"/>
<gene>
    <name evidence="2" type="ORF">Uis4E_2006</name>
</gene>
<feature type="transmembrane region" description="Helical" evidence="1">
    <location>
        <begin position="128"/>
        <end position="150"/>
    </location>
</feature>
<feature type="transmembrane region" description="Helical" evidence="1">
    <location>
        <begin position="24"/>
        <end position="46"/>
    </location>
</feature>
<keyword evidence="3" id="KW-1185">Reference proteome</keyword>
<dbReference type="RefSeq" id="WP_101623054.1">
    <property type="nucleotide sequence ID" value="NZ_NMWT01000028.1"/>
</dbReference>
<evidence type="ECO:0000313" key="2">
    <source>
        <dbReference type="EMBL" id="PLS26431.1"/>
    </source>
</evidence>
<feature type="transmembrane region" description="Helical" evidence="1">
    <location>
        <begin position="52"/>
        <end position="72"/>
    </location>
</feature>
<keyword evidence="1" id="KW-0812">Transmembrane</keyword>
<organism evidence="2 3">
    <name type="scientific">Bifidobacterium parmae</name>
    <dbReference type="NCBI Taxonomy" id="361854"/>
    <lineage>
        <taxon>Bacteria</taxon>
        <taxon>Bacillati</taxon>
        <taxon>Actinomycetota</taxon>
        <taxon>Actinomycetes</taxon>
        <taxon>Bifidobacteriales</taxon>
        <taxon>Bifidobacteriaceae</taxon>
        <taxon>Bifidobacterium</taxon>
    </lineage>
</organism>
<evidence type="ECO:0000313" key="3">
    <source>
        <dbReference type="Proteomes" id="UP000235034"/>
    </source>
</evidence>
<proteinExistence type="predicted"/>